<dbReference type="EMBL" id="VWOX01000003">
    <property type="protein sequence ID" value="KAA5545547.1"/>
    <property type="molecule type" value="Genomic_DNA"/>
</dbReference>
<protein>
    <submittedName>
        <fullName evidence="1">Uncharacterized protein</fullName>
    </submittedName>
</protein>
<comment type="caution">
    <text evidence="1">The sequence shown here is derived from an EMBL/GenBank/DDBJ whole genome shotgun (WGS) entry which is preliminary data.</text>
</comment>
<evidence type="ECO:0000313" key="2">
    <source>
        <dbReference type="Proteomes" id="UP000324479"/>
    </source>
</evidence>
<accession>A0A5M6DD98</accession>
<sequence>MTSNGLTYNSRKALMNNIGEAAGTEIANLIAEMAAEIEELRRSKVSVTRIVPPNPSAAQLPPHKDAI</sequence>
<dbReference type="AlphaFoldDB" id="A0A5M6DD98"/>
<organism evidence="1 2">
    <name type="scientific">Roseiconus nitratireducens</name>
    <dbReference type="NCBI Taxonomy" id="2605748"/>
    <lineage>
        <taxon>Bacteria</taxon>
        <taxon>Pseudomonadati</taxon>
        <taxon>Planctomycetota</taxon>
        <taxon>Planctomycetia</taxon>
        <taxon>Pirellulales</taxon>
        <taxon>Pirellulaceae</taxon>
        <taxon>Roseiconus</taxon>
    </lineage>
</organism>
<proteinExistence type="predicted"/>
<name>A0A5M6DD98_9BACT</name>
<dbReference type="Proteomes" id="UP000324479">
    <property type="component" value="Unassembled WGS sequence"/>
</dbReference>
<dbReference type="RefSeq" id="WP_150075817.1">
    <property type="nucleotide sequence ID" value="NZ_VWOX01000003.1"/>
</dbReference>
<gene>
    <name evidence="1" type="ORF">FYK55_07870</name>
</gene>
<evidence type="ECO:0000313" key="1">
    <source>
        <dbReference type="EMBL" id="KAA5545547.1"/>
    </source>
</evidence>
<keyword evidence="2" id="KW-1185">Reference proteome</keyword>
<reference evidence="1 2" key="1">
    <citation type="submission" date="2019-08" db="EMBL/GenBank/DDBJ databases">
        <authorList>
            <person name="Dhanesh K."/>
            <person name="Kumar G."/>
            <person name="Sasikala C."/>
            <person name="Venkata Ramana C."/>
        </authorList>
    </citation>
    <scope>NUCLEOTIDE SEQUENCE [LARGE SCALE GENOMIC DNA]</scope>
    <source>
        <strain evidence="1 2">JC645</strain>
    </source>
</reference>